<dbReference type="RefSeq" id="WP_322447123.1">
    <property type="nucleotide sequence ID" value="NZ_JAXOFX010000009.1"/>
</dbReference>
<keyword evidence="1" id="KW-0678">Repressor</keyword>
<dbReference type="PROSITE" id="PS50977">
    <property type="entry name" value="HTH_TETR_2"/>
    <property type="match status" value="1"/>
</dbReference>
<dbReference type="Gene3D" id="1.10.357.10">
    <property type="entry name" value="Tetracycline Repressor, domain 2"/>
    <property type="match status" value="1"/>
</dbReference>
<reference evidence="5 6" key="1">
    <citation type="submission" date="2023-11" db="EMBL/GenBank/DDBJ databases">
        <title>Bacillus jintuensis, isolated from a mudflat on the Beibu Gulf coast.</title>
        <authorList>
            <person name="Li M."/>
        </authorList>
    </citation>
    <scope>NUCLEOTIDE SEQUENCE [LARGE SCALE GENOMIC DNA]</scope>
    <source>
        <strain evidence="5 6">31A1R</strain>
    </source>
</reference>
<accession>A0ABU5J096</accession>
<dbReference type="SUPFAM" id="SSF46689">
    <property type="entry name" value="Homeodomain-like"/>
    <property type="match status" value="1"/>
</dbReference>
<dbReference type="Pfam" id="PF00440">
    <property type="entry name" value="TetR_N"/>
    <property type="match status" value="1"/>
</dbReference>
<proteinExistence type="predicted"/>
<organism evidence="5 6">
    <name type="scientific">Robertmurraya mangrovi</name>
    <dbReference type="NCBI Taxonomy" id="3098077"/>
    <lineage>
        <taxon>Bacteria</taxon>
        <taxon>Bacillati</taxon>
        <taxon>Bacillota</taxon>
        <taxon>Bacilli</taxon>
        <taxon>Bacillales</taxon>
        <taxon>Bacillaceae</taxon>
        <taxon>Robertmurraya</taxon>
    </lineage>
</organism>
<dbReference type="InterPro" id="IPR009057">
    <property type="entry name" value="Homeodomain-like_sf"/>
</dbReference>
<protein>
    <submittedName>
        <fullName evidence="5">TetR/AcrR family transcriptional regulator</fullName>
    </submittedName>
</protein>
<dbReference type="EMBL" id="JAXOFX010000009">
    <property type="protein sequence ID" value="MDZ5472821.1"/>
    <property type="molecule type" value="Genomic_DNA"/>
</dbReference>
<dbReference type="SUPFAM" id="SSF48498">
    <property type="entry name" value="Tetracyclin repressor-like, C-terminal domain"/>
    <property type="match status" value="1"/>
</dbReference>
<dbReference type="InterPro" id="IPR036271">
    <property type="entry name" value="Tet_transcr_reg_TetR-rel_C_sf"/>
</dbReference>
<dbReference type="PANTHER" id="PTHR43479">
    <property type="entry name" value="ACREF/ENVCD OPERON REPRESSOR-RELATED"/>
    <property type="match status" value="1"/>
</dbReference>
<evidence type="ECO:0000256" key="2">
    <source>
        <dbReference type="ARBA" id="ARBA00023125"/>
    </source>
</evidence>
<name>A0ABU5J096_9BACI</name>
<dbReference type="InterPro" id="IPR049488">
    <property type="entry name" value="TM_1030-like_C"/>
</dbReference>
<dbReference type="InterPro" id="IPR050624">
    <property type="entry name" value="HTH-type_Tx_Regulator"/>
</dbReference>
<keyword evidence="6" id="KW-1185">Reference proteome</keyword>
<evidence type="ECO:0000256" key="3">
    <source>
        <dbReference type="PROSITE-ProRule" id="PRU00335"/>
    </source>
</evidence>
<feature type="DNA-binding region" description="H-T-H motif" evidence="3">
    <location>
        <begin position="34"/>
        <end position="53"/>
    </location>
</feature>
<dbReference type="PANTHER" id="PTHR43479:SF11">
    <property type="entry name" value="ACREF_ENVCD OPERON REPRESSOR-RELATED"/>
    <property type="match status" value="1"/>
</dbReference>
<dbReference type="InterPro" id="IPR001647">
    <property type="entry name" value="HTH_TetR"/>
</dbReference>
<feature type="domain" description="HTH tetR-type" evidence="4">
    <location>
        <begin position="11"/>
        <end position="71"/>
    </location>
</feature>
<comment type="caution">
    <text evidence="5">The sequence shown here is derived from an EMBL/GenBank/DDBJ whole genome shotgun (WGS) entry which is preliminary data.</text>
</comment>
<sequence>MPNPTFYNLPPEKRELITTVAIDEFYEKGYEKTSIAKIIDKAKIPRGSFYQYFEDKNDLYRYLIIEVIGARKHQYSAHLSNLKELSFFDYIRHLFLSGIQFYRDYPKLASIAIDFMSIRDKELRIIILGESQKKADDYFIQYINERKDDGEIVNSLDTSTLVYFIHSMNQTLANFFLDHGKTFEDDHLVQQVNNMISILENGIKPLEGENIGKNEEI</sequence>
<gene>
    <name evidence="5" type="ORF">SM124_13900</name>
</gene>
<dbReference type="Pfam" id="PF21256">
    <property type="entry name" value="TetR_C_5-like"/>
    <property type="match status" value="1"/>
</dbReference>
<evidence type="ECO:0000313" key="5">
    <source>
        <dbReference type="EMBL" id="MDZ5472821.1"/>
    </source>
</evidence>
<evidence type="ECO:0000256" key="1">
    <source>
        <dbReference type="ARBA" id="ARBA00022491"/>
    </source>
</evidence>
<dbReference type="PRINTS" id="PR00455">
    <property type="entry name" value="HTHTETR"/>
</dbReference>
<evidence type="ECO:0000313" key="6">
    <source>
        <dbReference type="Proteomes" id="UP001290455"/>
    </source>
</evidence>
<dbReference type="Proteomes" id="UP001290455">
    <property type="component" value="Unassembled WGS sequence"/>
</dbReference>
<evidence type="ECO:0000259" key="4">
    <source>
        <dbReference type="PROSITE" id="PS50977"/>
    </source>
</evidence>
<keyword evidence="2 3" id="KW-0238">DNA-binding</keyword>